<dbReference type="FunFam" id="1.10.10.10:FF:000028">
    <property type="entry name" value="Fumarate/nitrate reduction transcriptional regulator Fnr"/>
    <property type="match status" value="1"/>
</dbReference>
<dbReference type="Proteomes" id="UP000886251">
    <property type="component" value="Unassembled WGS sequence"/>
</dbReference>
<dbReference type="InterPro" id="IPR018490">
    <property type="entry name" value="cNMP-bd_dom_sf"/>
</dbReference>
<dbReference type="InterPro" id="IPR014710">
    <property type="entry name" value="RmlC-like_jellyroll"/>
</dbReference>
<dbReference type="CDD" id="cd00092">
    <property type="entry name" value="HTH_CRP"/>
    <property type="match status" value="1"/>
</dbReference>
<dbReference type="CDD" id="cd00038">
    <property type="entry name" value="CAP_ED"/>
    <property type="match status" value="1"/>
</dbReference>
<keyword evidence="1" id="KW-0805">Transcription regulation</keyword>
<dbReference type="PANTHER" id="PTHR24567:SF75">
    <property type="entry name" value="FUMARATE AND NITRATE REDUCTION REGULATORY PROTEIN"/>
    <property type="match status" value="1"/>
</dbReference>
<gene>
    <name evidence="6" type="ORF">ENI96_00655</name>
</gene>
<protein>
    <submittedName>
        <fullName evidence="6">Cyclic nucleotide-binding domain-containing protein</fullName>
    </submittedName>
</protein>
<dbReference type="PRINTS" id="PR00034">
    <property type="entry name" value="HTHCRP"/>
</dbReference>
<dbReference type="PROSITE" id="PS50042">
    <property type="entry name" value="CNMP_BINDING_3"/>
    <property type="match status" value="1"/>
</dbReference>
<proteinExistence type="predicted"/>
<dbReference type="Gene3D" id="2.60.120.10">
    <property type="entry name" value="Jelly Rolls"/>
    <property type="match status" value="1"/>
</dbReference>
<dbReference type="GO" id="GO:0003700">
    <property type="term" value="F:DNA-binding transcription factor activity"/>
    <property type="evidence" value="ECO:0007669"/>
    <property type="project" value="InterPro"/>
</dbReference>
<dbReference type="SMART" id="SM00100">
    <property type="entry name" value="cNMP"/>
    <property type="match status" value="1"/>
</dbReference>
<dbReference type="Gene3D" id="1.10.10.10">
    <property type="entry name" value="Winged helix-like DNA-binding domain superfamily/Winged helix DNA-binding domain"/>
    <property type="match status" value="1"/>
</dbReference>
<dbReference type="InterPro" id="IPR036390">
    <property type="entry name" value="WH_DNA-bd_sf"/>
</dbReference>
<dbReference type="InterPro" id="IPR036388">
    <property type="entry name" value="WH-like_DNA-bd_sf"/>
</dbReference>
<reference evidence="6" key="1">
    <citation type="journal article" date="2020" name="mSystems">
        <title>Genome- and Community-Level Interaction Insights into Carbon Utilization and Element Cycling Functions of Hydrothermarchaeota in Hydrothermal Sediment.</title>
        <authorList>
            <person name="Zhou Z."/>
            <person name="Liu Y."/>
            <person name="Xu W."/>
            <person name="Pan J."/>
            <person name="Luo Z.H."/>
            <person name="Li M."/>
        </authorList>
    </citation>
    <scope>NUCLEOTIDE SEQUENCE [LARGE SCALE GENOMIC DNA]</scope>
    <source>
        <strain evidence="6">HyVt-443</strain>
    </source>
</reference>
<evidence type="ECO:0000256" key="2">
    <source>
        <dbReference type="ARBA" id="ARBA00023125"/>
    </source>
</evidence>
<dbReference type="SUPFAM" id="SSF46785">
    <property type="entry name" value="Winged helix' DNA-binding domain"/>
    <property type="match status" value="1"/>
</dbReference>
<dbReference type="AlphaFoldDB" id="A0A831RJA9"/>
<dbReference type="PROSITE" id="PS51063">
    <property type="entry name" value="HTH_CRP_2"/>
    <property type="match status" value="1"/>
</dbReference>
<feature type="domain" description="HTH crp-type" evidence="5">
    <location>
        <begin position="227"/>
        <end position="300"/>
    </location>
</feature>
<dbReference type="Pfam" id="PF13545">
    <property type="entry name" value="HTH_Crp_2"/>
    <property type="match status" value="1"/>
</dbReference>
<dbReference type="InterPro" id="IPR050397">
    <property type="entry name" value="Env_Response_Regulators"/>
</dbReference>
<dbReference type="Pfam" id="PF00027">
    <property type="entry name" value="cNMP_binding"/>
    <property type="match status" value="1"/>
</dbReference>
<evidence type="ECO:0000313" key="6">
    <source>
        <dbReference type="EMBL" id="HEB94922.1"/>
    </source>
</evidence>
<dbReference type="InterPro" id="IPR018335">
    <property type="entry name" value="Tscrpt_reg_HTH_Crp-type_CS"/>
</dbReference>
<dbReference type="EMBL" id="DRKP01000007">
    <property type="protein sequence ID" value="HEB94922.1"/>
    <property type="molecule type" value="Genomic_DNA"/>
</dbReference>
<evidence type="ECO:0000259" key="5">
    <source>
        <dbReference type="PROSITE" id="PS51063"/>
    </source>
</evidence>
<sequence length="308" mass="33594">MPCGGCASSWRRTAIRWTPSSNRQSLSDGVPRFPPIRDFGKITPCSHRLPLELRAIMDTPRIAGHRSACSAGLCSGGQPEVECEDCGLDPICLVLDYADEESGVPEGVLIRRRPVERGEALFHQGDPFHSIYAVKSGAFKTLIPHADQADQVIGFHFPGELIGTEGMAVAAYPCTARALANSSVCELRLDRLPDSGRPLEALQRSIIELLGREVTFSHELIGSLVHQTAQQRLAGFLLSLSERLQRRGLPGRDFTLSMSRSDIGNYLGLAGETISRLLTRFQQQGLIRIQRRRIVILDPAGMAAASGS</sequence>
<keyword evidence="2" id="KW-0238">DNA-binding</keyword>
<dbReference type="GO" id="GO:0003677">
    <property type="term" value="F:DNA binding"/>
    <property type="evidence" value="ECO:0007669"/>
    <property type="project" value="UniProtKB-KW"/>
</dbReference>
<dbReference type="PROSITE" id="PS00042">
    <property type="entry name" value="HTH_CRP_1"/>
    <property type="match status" value="1"/>
</dbReference>
<dbReference type="SMART" id="SM00419">
    <property type="entry name" value="HTH_CRP"/>
    <property type="match status" value="1"/>
</dbReference>
<evidence type="ECO:0000256" key="3">
    <source>
        <dbReference type="ARBA" id="ARBA00023163"/>
    </source>
</evidence>
<dbReference type="InterPro" id="IPR000595">
    <property type="entry name" value="cNMP-bd_dom"/>
</dbReference>
<dbReference type="PANTHER" id="PTHR24567">
    <property type="entry name" value="CRP FAMILY TRANSCRIPTIONAL REGULATORY PROTEIN"/>
    <property type="match status" value="1"/>
</dbReference>
<dbReference type="GO" id="GO:0005829">
    <property type="term" value="C:cytosol"/>
    <property type="evidence" value="ECO:0007669"/>
    <property type="project" value="TreeGrafter"/>
</dbReference>
<comment type="caution">
    <text evidence="6">The sequence shown here is derived from an EMBL/GenBank/DDBJ whole genome shotgun (WGS) entry which is preliminary data.</text>
</comment>
<keyword evidence="3" id="KW-0804">Transcription</keyword>
<evidence type="ECO:0000256" key="1">
    <source>
        <dbReference type="ARBA" id="ARBA00023015"/>
    </source>
</evidence>
<dbReference type="InterPro" id="IPR012318">
    <property type="entry name" value="HTH_CRP"/>
</dbReference>
<organism evidence="6">
    <name type="scientific">Sedimenticola thiotaurini</name>
    <dbReference type="NCBI Taxonomy" id="1543721"/>
    <lineage>
        <taxon>Bacteria</taxon>
        <taxon>Pseudomonadati</taxon>
        <taxon>Pseudomonadota</taxon>
        <taxon>Gammaproteobacteria</taxon>
        <taxon>Chromatiales</taxon>
        <taxon>Sedimenticolaceae</taxon>
        <taxon>Sedimenticola</taxon>
    </lineage>
</organism>
<dbReference type="SUPFAM" id="SSF51206">
    <property type="entry name" value="cAMP-binding domain-like"/>
    <property type="match status" value="1"/>
</dbReference>
<name>A0A831RJA9_9GAMM</name>
<accession>A0A831RJA9</accession>
<feature type="domain" description="Cyclic nucleotide-binding" evidence="4">
    <location>
        <begin position="115"/>
        <end position="191"/>
    </location>
</feature>
<evidence type="ECO:0000259" key="4">
    <source>
        <dbReference type="PROSITE" id="PS50042"/>
    </source>
</evidence>